<sequence>MRFFHWSKQESAEPRRFIGIWANLQYFWRKQQRRHQYQEEKLRRYLDEIRMALQASPNGVVLLDHEWKIEWLNGMAAEHLGLDEQRDMGKVLLLLVRDPDFTSYCTVGDFSQSLEMDSRILDVSKALGRLRLAVQIFGYGDGKRLLLSRDITHVQKADAMRRDFIANVSHEIRTPLTIFSGLVETLQTLPLAPAEQQRYYGMMDKQARRMQVLVEDLLTLSRLEGSPLPSLSEFVDVKNLLLRCRDEAYELSAALAPGRNVAVHAIHVRYGDEQGQWQELAAPSGRKQDENAAESATGGESASALQPLPVSAWPASMGRLAAFDKEIHSAFSNLVANAVRYTPAGGVITLLWQWHADGSASFAVQDSGPGIAAEHLPRLTERFYRVDRSRSRETGGTGLGLAIVKHVTQRHGGRLVIESVLGKGSTFRIELPAARLQTVVMLQAKEAERQRRERMLAA</sequence>
<reference evidence="12 13" key="1">
    <citation type="submission" date="2018-10" db="EMBL/GenBank/DDBJ databases">
        <title>Draft genome of Cortibacter populi DSM10536.</title>
        <authorList>
            <person name="Bernier A.-M."/>
            <person name="Bernard K."/>
        </authorList>
    </citation>
    <scope>NUCLEOTIDE SEQUENCE [LARGE SCALE GENOMIC DNA]</scope>
    <source>
        <strain evidence="12 13">DSM 105136</strain>
    </source>
</reference>
<dbReference type="FunFam" id="1.10.287.130:FF:000001">
    <property type="entry name" value="Two-component sensor histidine kinase"/>
    <property type="match status" value="1"/>
</dbReference>
<dbReference type="GO" id="GO:0005886">
    <property type="term" value="C:plasma membrane"/>
    <property type="evidence" value="ECO:0007669"/>
    <property type="project" value="UniProtKB-SubCell"/>
</dbReference>
<evidence type="ECO:0000256" key="9">
    <source>
        <dbReference type="SAM" id="MobiDB-lite"/>
    </source>
</evidence>
<dbReference type="CDD" id="cd00130">
    <property type="entry name" value="PAS"/>
    <property type="match status" value="1"/>
</dbReference>
<evidence type="ECO:0000256" key="7">
    <source>
        <dbReference type="ARBA" id="ARBA00023012"/>
    </source>
</evidence>
<accession>A0A3M6R1V8</accession>
<evidence type="ECO:0000256" key="1">
    <source>
        <dbReference type="ARBA" id="ARBA00000085"/>
    </source>
</evidence>
<dbReference type="GO" id="GO:0004721">
    <property type="term" value="F:phosphoprotein phosphatase activity"/>
    <property type="evidence" value="ECO:0007669"/>
    <property type="project" value="TreeGrafter"/>
</dbReference>
<comment type="subcellular location">
    <subcellularLocation>
        <location evidence="2">Cell inner membrane</location>
        <topology evidence="2">Multi-pass membrane protein</topology>
    </subcellularLocation>
</comment>
<name>A0A3M6R1V8_9BURK</name>
<dbReference type="Pfam" id="PF00512">
    <property type="entry name" value="HisKA"/>
    <property type="match status" value="1"/>
</dbReference>
<feature type="domain" description="PAS" evidence="11">
    <location>
        <begin position="45"/>
        <end position="100"/>
    </location>
</feature>
<dbReference type="FunFam" id="3.30.565.10:FF:000006">
    <property type="entry name" value="Sensor histidine kinase WalK"/>
    <property type="match status" value="1"/>
</dbReference>
<dbReference type="SMART" id="SM00388">
    <property type="entry name" value="HisKA"/>
    <property type="match status" value="1"/>
</dbReference>
<evidence type="ECO:0000313" key="12">
    <source>
        <dbReference type="EMBL" id="RMX08899.1"/>
    </source>
</evidence>
<dbReference type="SMART" id="SM00387">
    <property type="entry name" value="HATPase_c"/>
    <property type="match status" value="1"/>
</dbReference>
<dbReference type="Gene3D" id="1.10.287.130">
    <property type="match status" value="1"/>
</dbReference>
<dbReference type="InterPro" id="IPR036890">
    <property type="entry name" value="HATPase_C_sf"/>
</dbReference>
<dbReference type="EC" id="2.7.13.3" evidence="3"/>
<feature type="domain" description="Histidine kinase" evidence="10">
    <location>
        <begin position="167"/>
        <end position="435"/>
    </location>
</feature>
<dbReference type="CDD" id="cd00082">
    <property type="entry name" value="HisKA"/>
    <property type="match status" value="1"/>
</dbReference>
<keyword evidence="13" id="KW-1185">Reference proteome</keyword>
<dbReference type="SMART" id="SM00091">
    <property type="entry name" value="PAS"/>
    <property type="match status" value="1"/>
</dbReference>
<dbReference type="EMBL" id="RDQO01000001">
    <property type="protein sequence ID" value="RMX08899.1"/>
    <property type="molecule type" value="Genomic_DNA"/>
</dbReference>
<dbReference type="InterPro" id="IPR036097">
    <property type="entry name" value="HisK_dim/P_sf"/>
</dbReference>
<dbReference type="InterPro" id="IPR003594">
    <property type="entry name" value="HATPase_dom"/>
</dbReference>
<keyword evidence="7" id="KW-0902">Two-component regulatory system</keyword>
<dbReference type="PRINTS" id="PR00344">
    <property type="entry name" value="BCTRLSENSOR"/>
</dbReference>
<dbReference type="AlphaFoldDB" id="A0A3M6R1V8"/>
<dbReference type="Proteomes" id="UP000278006">
    <property type="component" value="Unassembled WGS sequence"/>
</dbReference>
<proteinExistence type="predicted"/>
<dbReference type="InterPro" id="IPR005467">
    <property type="entry name" value="His_kinase_dom"/>
</dbReference>
<dbReference type="InterPro" id="IPR035965">
    <property type="entry name" value="PAS-like_dom_sf"/>
</dbReference>
<evidence type="ECO:0000256" key="6">
    <source>
        <dbReference type="ARBA" id="ARBA00022777"/>
    </source>
</evidence>
<dbReference type="InterPro" id="IPR004358">
    <property type="entry name" value="Sig_transdc_His_kin-like_C"/>
</dbReference>
<dbReference type="SUPFAM" id="SSF47384">
    <property type="entry name" value="Homodimeric domain of signal transducing histidine kinase"/>
    <property type="match status" value="1"/>
</dbReference>
<evidence type="ECO:0000259" key="11">
    <source>
        <dbReference type="PROSITE" id="PS50112"/>
    </source>
</evidence>
<dbReference type="SUPFAM" id="SSF55785">
    <property type="entry name" value="PYP-like sensor domain (PAS domain)"/>
    <property type="match status" value="1"/>
</dbReference>
<dbReference type="Pfam" id="PF13188">
    <property type="entry name" value="PAS_8"/>
    <property type="match status" value="1"/>
</dbReference>
<dbReference type="PROSITE" id="PS50109">
    <property type="entry name" value="HIS_KIN"/>
    <property type="match status" value="1"/>
</dbReference>
<evidence type="ECO:0000256" key="4">
    <source>
        <dbReference type="ARBA" id="ARBA00022553"/>
    </source>
</evidence>
<protein>
    <recommendedName>
        <fullName evidence="3">histidine kinase</fullName>
        <ecNumber evidence="3">2.7.13.3</ecNumber>
    </recommendedName>
</protein>
<dbReference type="InterPro" id="IPR000014">
    <property type="entry name" value="PAS"/>
</dbReference>
<evidence type="ECO:0000256" key="8">
    <source>
        <dbReference type="ARBA" id="ARBA00023136"/>
    </source>
</evidence>
<comment type="catalytic activity">
    <reaction evidence="1">
        <text>ATP + protein L-histidine = ADP + protein N-phospho-L-histidine.</text>
        <dbReference type="EC" id="2.7.13.3"/>
    </reaction>
</comment>
<dbReference type="InterPro" id="IPR003661">
    <property type="entry name" value="HisK_dim/P_dom"/>
</dbReference>
<evidence type="ECO:0000259" key="10">
    <source>
        <dbReference type="PROSITE" id="PS50109"/>
    </source>
</evidence>
<keyword evidence="8" id="KW-0472">Membrane</keyword>
<dbReference type="Pfam" id="PF02518">
    <property type="entry name" value="HATPase_c"/>
    <property type="match status" value="1"/>
</dbReference>
<evidence type="ECO:0000256" key="2">
    <source>
        <dbReference type="ARBA" id="ARBA00004429"/>
    </source>
</evidence>
<dbReference type="PANTHER" id="PTHR45453">
    <property type="entry name" value="PHOSPHATE REGULON SENSOR PROTEIN PHOR"/>
    <property type="match status" value="1"/>
</dbReference>
<dbReference type="InterPro" id="IPR050351">
    <property type="entry name" value="BphY/WalK/GraS-like"/>
</dbReference>
<dbReference type="Gene3D" id="3.30.565.10">
    <property type="entry name" value="Histidine kinase-like ATPase, C-terminal domain"/>
    <property type="match status" value="1"/>
</dbReference>
<feature type="compositionally biased region" description="Low complexity" evidence="9">
    <location>
        <begin position="293"/>
        <end position="304"/>
    </location>
</feature>
<feature type="region of interest" description="Disordered" evidence="9">
    <location>
        <begin position="281"/>
        <end position="304"/>
    </location>
</feature>
<dbReference type="Gene3D" id="3.30.450.20">
    <property type="entry name" value="PAS domain"/>
    <property type="match status" value="1"/>
</dbReference>
<keyword evidence="4" id="KW-0597">Phosphoprotein</keyword>
<evidence type="ECO:0000256" key="3">
    <source>
        <dbReference type="ARBA" id="ARBA00012438"/>
    </source>
</evidence>
<evidence type="ECO:0000256" key="5">
    <source>
        <dbReference type="ARBA" id="ARBA00022679"/>
    </source>
</evidence>
<dbReference type="PROSITE" id="PS50112">
    <property type="entry name" value="PAS"/>
    <property type="match status" value="1"/>
</dbReference>
<evidence type="ECO:0000313" key="13">
    <source>
        <dbReference type="Proteomes" id="UP000278006"/>
    </source>
</evidence>
<dbReference type="GO" id="GO:0000155">
    <property type="term" value="F:phosphorelay sensor kinase activity"/>
    <property type="evidence" value="ECO:0007669"/>
    <property type="project" value="InterPro"/>
</dbReference>
<gene>
    <name evidence="12" type="ORF">D8I35_04965</name>
</gene>
<dbReference type="SUPFAM" id="SSF55874">
    <property type="entry name" value="ATPase domain of HSP90 chaperone/DNA topoisomerase II/histidine kinase"/>
    <property type="match status" value="1"/>
</dbReference>
<dbReference type="OrthoDB" id="9813151at2"/>
<dbReference type="PANTHER" id="PTHR45453:SF1">
    <property type="entry name" value="PHOSPHATE REGULON SENSOR PROTEIN PHOR"/>
    <property type="match status" value="1"/>
</dbReference>
<keyword evidence="5" id="KW-0808">Transferase</keyword>
<comment type="caution">
    <text evidence="12">The sequence shown here is derived from an EMBL/GenBank/DDBJ whole genome shotgun (WGS) entry which is preliminary data.</text>
</comment>
<keyword evidence="6" id="KW-0418">Kinase</keyword>
<dbReference type="GO" id="GO:0016036">
    <property type="term" value="P:cellular response to phosphate starvation"/>
    <property type="evidence" value="ECO:0007669"/>
    <property type="project" value="TreeGrafter"/>
</dbReference>
<organism evidence="12 13">
    <name type="scientific">Corticibacter populi</name>
    <dbReference type="NCBI Taxonomy" id="1550736"/>
    <lineage>
        <taxon>Bacteria</taxon>
        <taxon>Pseudomonadati</taxon>
        <taxon>Pseudomonadota</taxon>
        <taxon>Betaproteobacteria</taxon>
        <taxon>Burkholderiales</taxon>
        <taxon>Comamonadaceae</taxon>
        <taxon>Corticibacter</taxon>
    </lineage>
</organism>